<feature type="chain" id="PRO_5041256850" evidence="2">
    <location>
        <begin position="19"/>
        <end position="396"/>
    </location>
</feature>
<accession>A0AA38R476</accession>
<dbReference type="InterPro" id="IPR024382">
    <property type="entry name" value="Vps3844_C"/>
</dbReference>
<comment type="caution">
    <text evidence="4">The sequence shown here is derived from an EMBL/GenBank/DDBJ whole genome shotgun (WGS) entry which is preliminary data.</text>
</comment>
<protein>
    <submittedName>
        <fullName evidence="4">Arsenate reductase</fullName>
    </submittedName>
</protein>
<dbReference type="Pfam" id="PF12955">
    <property type="entry name" value="Vps3844_C"/>
    <property type="match status" value="1"/>
</dbReference>
<keyword evidence="1" id="KW-0472">Membrane</keyword>
<dbReference type="InterPro" id="IPR053065">
    <property type="entry name" value="Archenteron_Induction-Rel"/>
</dbReference>
<evidence type="ECO:0000313" key="5">
    <source>
        <dbReference type="Proteomes" id="UP001174694"/>
    </source>
</evidence>
<dbReference type="EMBL" id="JANBVO010000048">
    <property type="protein sequence ID" value="KAJ9133716.1"/>
    <property type="molecule type" value="Genomic_DNA"/>
</dbReference>
<feature type="domain" description="Vacuolar sorting protein Vps3844 C-terminal" evidence="3">
    <location>
        <begin position="282"/>
        <end position="390"/>
    </location>
</feature>
<dbReference type="Proteomes" id="UP001174694">
    <property type="component" value="Unassembled WGS sequence"/>
</dbReference>
<gene>
    <name evidence="4" type="ORF">NKR23_g10571</name>
</gene>
<evidence type="ECO:0000259" key="3">
    <source>
        <dbReference type="Pfam" id="PF12955"/>
    </source>
</evidence>
<dbReference type="PANTHER" id="PTHR36853">
    <property type="entry name" value="EXPRESSED PROTEIN"/>
    <property type="match status" value="1"/>
</dbReference>
<keyword evidence="5" id="KW-1185">Reference proteome</keyword>
<evidence type="ECO:0000256" key="1">
    <source>
        <dbReference type="SAM" id="Phobius"/>
    </source>
</evidence>
<keyword evidence="2" id="KW-0732">Signal</keyword>
<reference evidence="4" key="1">
    <citation type="submission" date="2022-07" db="EMBL/GenBank/DDBJ databases">
        <title>Fungi with potential for degradation of polypropylene.</title>
        <authorList>
            <person name="Gostincar C."/>
        </authorList>
    </citation>
    <scope>NUCLEOTIDE SEQUENCE</scope>
    <source>
        <strain evidence="4">EXF-13308</strain>
    </source>
</reference>
<name>A0AA38R476_9PEZI</name>
<evidence type="ECO:0000313" key="4">
    <source>
        <dbReference type="EMBL" id="KAJ9133716.1"/>
    </source>
</evidence>
<evidence type="ECO:0000256" key="2">
    <source>
        <dbReference type="SAM" id="SignalP"/>
    </source>
</evidence>
<organism evidence="4 5">
    <name type="scientific">Pleurostoma richardsiae</name>
    <dbReference type="NCBI Taxonomy" id="41990"/>
    <lineage>
        <taxon>Eukaryota</taxon>
        <taxon>Fungi</taxon>
        <taxon>Dikarya</taxon>
        <taxon>Ascomycota</taxon>
        <taxon>Pezizomycotina</taxon>
        <taxon>Sordariomycetes</taxon>
        <taxon>Sordariomycetidae</taxon>
        <taxon>Calosphaeriales</taxon>
        <taxon>Pleurostomataceae</taxon>
        <taxon>Pleurostoma</taxon>
    </lineage>
</organism>
<keyword evidence="1" id="KW-1133">Transmembrane helix</keyword>
<dbReference type="AlphaFoldDB" id="A0AA38R476"/>
<dbReference type="GO" id="GO:0005783">
    <property type="term" value="C:endoplasmic reticulum"/>
    <property type="evidence" value="ECO:0007669"/>
    <property type="project" value="TreeGrafter"/>
</dbReference>
<keyword evidence="1" id="KW-0812">Transmembrane</keyword>
<proteinExistence type="predicted"/>
<feature type="signal peptide" evidence="2">
    <location>
        <begin position="1"/>
        <end position="18"/>
    </location>
</feature>
<feature type="transmembrane region" description="Helical" evidence="1">
    <location>
        <begin position="355"/>
        <end position="377"/>
    </location>
</feature>
<sequence length="396" mass="42201">MKFSTGVTVAALAGLALSASREPADVYILTQHPHSSPTPQIPRQVARHIFSQRLGTDAIVSDLPGTIDSETALSYISEYGTSPAPLFQQSADISAAPSQLVVILEGSTAEKGKALTDLLSKEGYRQPTFKVSDPPSAKANKHFINTELRIAGVSDRCTVAAAMDPFDDSCWTGRSLAVTYDMAKDADAYSALRDQLPSLLSLVSKGDLEATLVFMPESSRSSKLDYWSTSAPQLRRRAFDDSPITEEPLDLPAKPNKQIATGDDGAPLPWAGASTKAAIPSCFQSQNSCVTATGSCSGHGVCEDRYAIPGKGSASKVCFRCRCESTFKYPEQGEDSPRIHWGGQICQKRDVSSPFWLLTGLSIVLVGAVSFCIGLLFSVGEEKLPGVIGAGVSRSK</sequence>
<dbReference type="PANTHER" id="PTHR36853:SF1">
    <property type="entry name" value="DUF3844 DOMAIN-CONTAINING PROTEIN"/>
    <property type="match status" value="1"/>
</dbReference>